<keyword evidence="3" id="KW-0808">Transferase</keyword>
<evidence type="ECO:0000259" key="2">
    <source>
        <dbReference type="PROSITE" id="PS50011"/>
    </source>
</evidence>
<dbReference type="Pfam" id="PF00069">
    <property type="entry name" value="Pkinase"/>
    <property type="match status" value="1"/>
</dbReference>
<dbReference type="PANTHER" id="PTHR44167">
    <property type="entry name" value="OVARIAN-SPECIFIC SERINE/THREONINE-PROTEIN KINASE LOK-RELATED"/>
    <property type="match status" value="1"/>
</dbReference>
<dbReference type="InterPro" id="IPR011009">
    <property type="entry name" value="Kinase-like_dom_sf"/>
</dbReference>
<keyword evidence="3" id="KW-0418">Kinase</keyword>
<dbReference type="GO" id="GO:0004674">
    <property type="term" value="F:protein serine/threonine kinase activity"/>
    <property type="evidence" value="ECO:0007669"/>
    <property type="project" value="TreeGrafter"/>
</dbReference>
<dbReference type="EMBL" id="KZ993190">
    <property type="protein sequence ID" value="RKP05272.1"/>
    <property type="molecule type" value="Genomic_DNA"/>
</dbReference>
<evidence type="ECO:0000313" key="3">
    <source>
        <dbReference type="EMBL" id="RKP05272.1"/>
    </source>
</evidence>
<feature type="chain" id="PRO_5020739235" evidence="1">
    <location>
        <begin position="24"/>
        <end position="355"/>
    </location>
</feature>
<dbReference type="PANTHER" id="PTHR44167:SF24">
    <property type="entry name" value="SERINE_THREONINE-PROTEIN KINASE CHK2"/>
    <property type="match status" value="1"/>
</dbReference>
<name>A0A4P9XHV1_9FUNG</name>
<gene>
    <name evidence="3" type="ORF">THASP1DRAFT_26200</name>
</gene>
<evidence type="ECO:0000256" key="1">
    <source>
        <dbReference type="SAM" id="SignalP"/>
    </source>
</evidence>
<proteinExistence type="predicted"/>
<dbReference type="GO" id="GO:0005524">
    <property type="term" value="F:ATP binding"/>
    <property type="evidence" value="ECO:0007669"/>
    <property type="project" value="InterPro"/>
</dbReference>
<dbReference type="SUPFAM" id="SSF56112">
    <property type="entry name" value="Protein kinase-like (PK-like)"/>
    <property type="match status" value="1"/>
</dbReference>
<dbReference type="GO" id="GO:0044773">
    <property type="term" value="P:mitotic DNA damage checkpoint signaling"/>
    <property type="evidence" value="ECO:0007669"/>
    <property type="project" value="TreeGrafter"/>
</dbReference>
<evidence type="ECO:0000313" key="4">
    <source>
        <dbReference type="Proteomes" id="UP000271241"/>
    </source>
</evidence>
<keyword evidence="1" id="KW-0732">Signal</keyword>
<feature type="domain" description="Protein kinase" evidence="2">
    <location>
        <begin position="3"/>
        <end position="331"/>
    </location>
</feature>
<dbReference type="PROSITE" id="PS51257">
    <property type="entry name" value="PROKAR_LIPOPROTEIN"/>
    <property type="match status" value="1"/>
</dbReference>
<accession>A0A4P9XHV1</accession>
<dbReference type="Proteomes" id="UP000271241">
    <property type="component" value="Unassembled WGS sequence"/>
</dbReference>
<keyword evidence="4" id="KW-1185">Reference proteome</keyword>
<dbReference type="InterPro" id="IPR000719">
    <property type="entry name" value="Prot_kinase_dom"/>
</dbReference>
<dbReference type="GO" id="GO:0005634">
    <property type="term" value="C:nucleus"/>
    <property type="evidence" value="ECO:0007669"/>
    <property type="project" value="TreeGrafter"/>
</dbReference>
<dbReference type="AlphaFoldDB" id="A0A4P9XHV1"/>
<dbReference type="Gene3D" id="1.10.510.10">
    <property type="entry name" value="Transferase(Phosphotransferase) domain 1"/>
    <property type="match status" value="1"/>
</dbReference>
<protein>
    <submittedName>
        <fullName evidence="3">Kinase-like domain-containing protein</fullName>
    </submittedName>
</protein>
<dbReference type="PROSITE" id="PS50011">
    <property type="entry name" value="PROTEIN_KINASE_DOM"/>
    <property type="match status" value="1"/>
</dbReference>
<reference evidence="4" key="1">
    <citation type="journal article" date="2018" name="Nat. Microbiol.">
        <title>Leveraging single-cell genomics to expand the fungal tree of life.</title>
        <authorList>
            <person name="Ahrendt S.R."/>
            <person name="Quandt C.A."/>
            <person name="Ciobanu D."/>
            <person name="Clum A."/>
            <person name="Salamov A."/>
            <person name="Andreopoulos B."/>
            <person name="Cheng J.F."/>
            <person name="Woyke T."/>
            <person name="Pelin A."/>
            <person name="Henrissat B."/>
            <person name="Reynolds N.K."/>
            <person name="Benny G.L."/>
            <person name="Smith M.E."/>
            <person name="James T.Y."/>
            <person name="Grigoriev I.V."/>
        </authorList>
    </citation>
    <scope>NUCLEOTIDE SEQUENCE [LARGE SCALE GENOMIC DNA]</scope>
    <source>
        <strain evidence="4">RSA 1356</strain>
    </source>
</reference>
<dbReference type="OrthoDB" id="4062651at2759"/>
<dbReference type="SMART" id="SM00220">
    <property type="entry name" value="S_TKc"/>
    <property type="match status" value="1"/>
</dbReference>
<feature type="signal peptide" evidence="1">
    <location>
        <begin position="1"/>
        <end position="23"/>
    </location>
</feature>
<sequence>MRFSASIPLYIAAFGTLWLGCLSCANPLPLPGGTPPRRVVDIPGIEIEKAHPAGKGKTYTALVRYYDKPGFLKCTKRVSAFKRERTTLRAIHTGNWGIDRVSSKAKKLFVDLLEEFPPSNNYYCLLLERLSWPRLSDYASGLSPEKKDQLLPDIFVQIITAYHRHDILALKYLHRLNRVHGDIKPQNIIIDDTLSDAPRAILIDFDGAQLVDEDLKYPVSGTNGYRPPEDYYSRPVNLYKRDSWMLGATLYSALTGRPPYKHISVLPLPNKELDYAIMGARMRNIARSGTNTFAQVKNSHNTNLLALMDKLLTVKVKNRPAVSELDASMMYNLARNDRIRAYLSQLWSKVTALVP</sequence>
<organism evidence="3 4">
    <name type="scientific">Thamnocephalis sphaerospora</name>
    <dbReference type="NCBI Taxonomy" id="78915"/>
    <lineage>
        <taxon>Eukaryota</taxon>
        <taxon>Fungi</taxon>
        <taxon>Fungi incertae sedis</taxon>
        <taxon>Zoopagomycota</taxon>
        <taxon>Zoopagomycotina</taxon>
        <taxon>Zoopagomycetes</taxon>
        <taxon>Zoopagales</taxon>
        <taxon>Sigmoideomycetaceae</taxon>
        <taxon>Thamnocephalis</taxon>
    </lineage>
</organism>